<feature type="region of interest" description="Disordered" evidence="1">
    <location>
        <begin position="612"/>
        <end position="733"/>
    </location>
</feature>
<feature type="compositionally biased region" description="Acidic residues" evidence="1">
    <location>
        <begin position="659"/>
        <end position="696"/>
    </location>
</feature>
<feature type="chain" id="PRO_5032977695" evidence="3">
    <location>
        <begin position="17"/>
        <end position="733"/>
    </location>
</feature>
<feature type="compositionally biased region" description="Basic and acidic residues" evidence="1">
    <location>
        <begin position="287"/>
        <end position="306"/>
    </location>
</feature>
<reference evidence="4" key="1">
    <citation type="submission" date="2021-02" db="EMBL/GenBank/DDBJ databases">
        <authorList>
            <person name="Dougan E. K."/>
            <person name="Rhodes N."/>
            <person name="Thang M."/>
            <person name="Chan C."/>
        </authorList>
    </citation>
    <scope>NUCLEOTIDE SEQUENCE</scope>
</reference>
<gene>
    <name evidence="4" type="ORF">SNAT2548_LOCUS21895</name>
</gene>
<feature type="transmembrane region" description="Helical" evidence="2">
    <location>
        <begin position="32"/>
        <end position="53"/>
    </location>
</feature>
<dbReference type="Proteomes" id="UP000604046">
    <property type="component" value="Unassembled WGS sequence"/>
</dbReference>
<evidence type="ECO:0000313" key="5">
    <source>
        <dbReference type="Proteomes" id="UP000604046"/>
    </source>
</evidence>
<feature type="region of interest" description="Disordered" evidence="1">
    <location>
        <begin position="286"/>
        <end position="306"/>
    </location>
</feature>
<accession>A0A812QT69</accession>
<feature type="compositionally biased region" description="Acidic residues" evidence="1">
    <location>
        <begin position="613"/>
        <end position="622"/>
    </location>
</feature>
<feature type="region of interest" description="Disordered" evidence="1">
    <location>
        <begin position="500"/>
        <end position="563"/>
    </location>
</feature>
<keyword evidence="2" id="KW-1133">Transmembrane helix</keyword>
<evidence type="ECO:0000256" key="1">
    <source>
        <dbReference type="SAM" id="MobiDB-lite"/>
    </source>
</evidence>
<feature type="transmembrane region" description="Helical" evidence="2">
    <location>
        <begin position="150"/>
        <end position="167"/>
    </location>
</feature>
<comment type="caution">
    <text evidence="4">The sequence shown here is derived from an EMBL/GenBank/DDBJ whole genome shotgun (WGS) entry which is preliminary data.</text>
</comment>
<proteinExistence type="predicted"/>
<evidence type="ECO:0000313" key="4">
    <source>
        <dbReference type="EMBL" id="CAE7402266.1"/>
    </source>
</evidence>
<protein>
    <submittedName>
        <fullName evidence="4">Uncharacterized protein</fullName>
    </submittedName>
</protein>
<keyword evidence="3" id="KW-0732">Signal</keyword>
<evidence type="ECO:0000256" key="3">
    <source>
        <dbReference type="SAM" id="SignalP"/>
    </source>
</evidence>
<feature type="signal peptide" evidence="3">
    <location>
        <begin position="1"/>
        <end position="16"/>
    </location>
</feature>
<dbReference type="EMBL" id="CAJNDS010002266">
    <property type="protein sequence ID" value="CAE7402266.1"/>
    <property type="molecule type" value="Genomic_DNA"/>
</dbReference>
<sequence length="733" mass="79422">MSRFSWALLLLGHAVAQNTSALSKQELLSRTWRFSIPFIVAGLLLVLLAIAAVHYKKTGVISIGPFSYSRADGFQRSLCLGEPGGPYEAMTSDSVPEIGADTVSAVTKTPELPGAVGASAPPEEKPPEVPAEKALAAQVGPWHLWRSRTLVMMFVIYIATSVGVPLWKRRTASCENGFFWEDHMPFLLVTVSVKILELGIYALDSSITGELDWVTFFLKFLPSILGFVDGYTDATAITIVAACDNPFMLPSVVISVASSAKAVWDATHRELLAAGSRDKLLAVLGGRDPEQPEQSDDHDAATDDRDPAKRLVNVRAGWGWAIHGLVFEFGDGQRRGTILSNSQSRLPLTAENEAARMGSLNTSLLHDEEVVAISGHHCTSGYLCHTLVLELSSGRKIAMSANQPDWKGRAFRFAVSPGKSFQDVEFRDGRCLRVLRLILARKKEARDSSIGPDLPNQVPPEASTPDVILVKGEDPKELSVDTRLTKKSLFEEGTVIEIPEEMTPKGPSPPLGSQAFKPPETPVAATTATSPFQAPSPFTQTPSAAQAGSIFAPPTPVEVPPDLPIEVVDDEPNQAVALAPAPGSPPDVVLPEVEAWALDQAEKVLWDNFFANPEEEVEEEEAPVAVEGATGQARVEAAECIEDDDEEVKPQVAAKEAADDQDEDEDDEEDEEEEEEEDEEEEDAEDDEEEEVEEEQVVAPTKPLLTKRQEEVEVIDDGAEDAGQQAGILMLAT</sequence>
<feature type="compositionally biased region" description="Low complexity" evidence="1">
    <location>
        <begin position="522"/>
        <end position="531"/>
    </location>
</feature>
<feature type="compositionally biased region" description="Pro residues" evidence="1">
    <location>
        <begin position="553"/>
        <end position="563"/>
    </location>
</feature>
<keyword evidence="5" id="KW-1185">Reference proteome</keyword>
<keyword evidence="2" id="KW-0812">Transmembrane</keyword>
<organism evidence="4 5">
    <name type="scientific">Symbiodinium natans</name>
    <dbReference type="NCBI Taxonomy" id="878477"/>
    <lineage>
        <taxon>Eukaryota</taxon>
        <taxon>Sar</taxon>
        <taxon>Alveolata</taxon>
        <taxon>Dinophyceae</taxon>
        <taxon>Suessiales</taxon>
        <taxon>Symbiodiniaceae</taxon>
        <taxon>Symbiodinium</taxon>
    </lineage>
</organism>
<evidence type="ECO:0000256" key="2">
    <source>
        <dbReference type="SAM" id="Phobius"/>
    </source>
</evidence>
<dbReference type="AlphaFoldDB" id="A0A812QT69"/>
<feature type="compositionally biased region" description="Polar residues" evidence="1">
    <location>
        <begin position="532"/>
        <end position="546"/>
    </location>
</feature>
<keyword evidence="2" id="KW-0472">Membrane</keyword>
<name>A0A812QT69_9DINO</name>